<dbReference type="PANTHER" id="PTHR35811">
    <property type="entry name" value="SLR1870 PROTEIN"/>
    <property type="match status" value="1"/>
</dbReference>
<comment type="caution">
    <text evidence="2">The sequence shown here is derived from an EMBL/GenBank/DDBJ whole genome shotgun (WGS) entry which is preliminary data.</text>
</comment>
<evidence type="ECO:0000259" key="1">
    <source>
        <dbReference type="PROSITE" id="PS51644"/>
    </source>
</evidence>
<dbReference type="CDD" id="cd11297">
    <property type="entry name" value="PIN_LabA-like_N_1"/>
    <property type="match status" value="1"/>
</dbReference>
<reference evidence="2" key="1">
    <citation type="journal article" date="2023" name="Front. Microbiol.">
        <title>Genomic diversity and taxonomic marker for Arcobacter species.</title>
        <authorList>
            <person name="Zhou G."/>
            <person name="Gu Y."/>
            <person name="Wang H."/>
            <person name="Chen X."/>
            <person name="Zhang X."/>
            <person name="Shao Z."/>
            <person name="Yan X."/>
            <person name="Zhang J."/>
            <person name="Zhang M."/>
        </authorList>
    </citation>
    <scope>NUCLEOTIDE SEQUENCE</scope>
    <source>
        <strain evidence="2">BJSY19SF1-2</strain>
    </source>
</reference>
<gene>
    <name evidence="2" type="ORF">Q6A80_09340</name>
</gene>
<dbReference type="Gene3D" id="3.30.420.610">
    <property type="entry name" value="LOTUS domain-like"/>
    <property type="match status" value="1"/>
</dbReference>
<name>A0AAW9DCN6_9BACT</name>
<evidence type="ECO:0000313" key="2">
    <source>
        <dbReference type="EMBL" id="MDX4069922.1"/>
    </source>
</evidence>
<organism evidence="2 3">
    <name type="scientific">Aliarcobacter skirrowii</name>
    <dbReference type="NCBI Taxonomy" id="28200"/>
    <lineage>
        <taxon>Bacteria</taxon>
        <taxon>Pseudomonadati</taxon>
        <taxon>Campylobacterota</taxon>
        <taxon>Epsilonproteobacteria</taxon>
        <taxon>Campylobacterales</taxon>
        <taxon>Arcobacteraceae</taxon>
        <taxon>Aliarcobacter</taxon>
    </lineage>
</organism>
<proteinExistence type="predicted"/>
<dbReference type="Proteomes" id="UP001283691">
    <property type="component" value="Unassembled WGS sequence"/>
</dbReference>
<dbReference type="InterPro" id="IPR025605">
    <property type="entry name" value="OST-HTH/LOTUS_dom"/>
</dbReference>
<feature type="domain" description="HTH OST-type" evidence="1">
    <location>
        <begin position="150"/>
        <end position="227"/>
    </location>
</feature>
<dbReference type="RefSeq" id="WP_319048445.1">
    <property type="nucleotide sequence ID" value="NZ_JAUQUR010000008.1"/>
</dbReference>
<dbReference type="Pfam" id="PF12872">
    <property type="entry name" value="OST-HTH"/>
    <property type="match status" value="1"/>
</dbReference>
<dbReference type="GO" id="GO:0004540">
    <property type="term" value="F:RNA nuclease activity"/>
    <property type="evidence" value="ECO:0007669"/>
    <property type="project" value="InterPro"/>
</dbReference>
<dbReference type="PANTHER" id="PTHR35811:SF1">
    <property type="entry name" value="HTH OST-TYPE DOMAIN-CONTAINING PROTEIN"/>
    <property type="match status" value="1"/>
</dbReference>
<dbReference type="Gene3D" id="3.40.50.1010">
    <property type="entry name" value="5'-nuclease"/>
    <property type="match status" value="1"/>
</dbReference>
<dbReference type="InterPro" id="IPR041966">
    <property type="entry name" value="LOTUS-like"/>
</dbReference>
<sequence length="227" mass="25912">MKEKKIAVFFDCENISANHVSSIFDELANYGEVIIKQSFKDCSSSNNKSWNQELHEEFAIEPIQVFKSKSAKNSSDLRIQRAVMEIMNKKNIDIIVLVSSDSDFRDLAMSIRADNFEAIGFGESKTPKSLKHAYSIFIELPIKKELEKNKDPEIVELLKEAIINTKGEKDYGFVSQIGTYLKNKNSSNNPKNFGANTWGDIFKKYPNNFKLDHSDKNRSTLIVTLKK</sequence>
<dbReference type="InterPro" id="IPR021139">
    <property type="entry name" value="NYN"/>
</dbReference>
<dbReference type="EMBL" id="JAUQUR010000008">
    <property type="protein sequence ID" value="MDX4069922.1"/>
    <property type="molecule type" value="Genomic_DNA"/>
</dbReference>
<dbReference type="Pfam" id="PF01936">
    <property type="entry name" value="NYN"/>
    <property type="match status" value="1"/>
</dbReference>
<reference evidence="2" key="2">
    <citation type="submission" date="2023-07" db="EMBL/GenBank/DDBJ databases">
        <authorList>
            <person name="Zhang M."/>
            <person name="Zhou G."/>
        </authorList>
    </citation>
    <scope>NUCLEOTIDE SEQUENCE</scope>
    <source>
        <strain evidence="2">BJSY19SF1-2</strain>
    </source>
</reference>
<accession>A0AAW9DCN6</accession>
<protein>
    <submittedName>
        <fullName evidence="2">NYN domain-containing protein</fullName>
    </submittedName>
</protein>
<evidence type="ECO:0000313" key="3">
    <source>
        <dbReference type="Proteomes" id="UP001283691"/>
    </source>
</evidence>
<dbReference type="AlphaFoldDB" id="A0AAW9DCN6"/>
<dbReference type="PROSITE" id="PS51644">
    <property type="entry name" value="HTH_OST"/>
    <property type="match status" value="1"/>
</dbReference>